<dbReference type="GeneID" id="41957141"/>
<dbReference type="RefSeq" id="XP_030988092.1">
    <property type="nucleotide sequence ID" value="XM_031122229.1"/>
</dbReference>
<dbReference type="InterPro" id="IPR045634">
    <property type="entry name" value="DUF6413"/>
</dbReference>
<keyword evidence="2" id="KW-1185">Reference proteome</keyword>
<reference evidence="3" key="3">
    <citation type="submission" date="2025-08" db="UniProtKB">
        <authorList>
            <consortium name="RefSeq"/>
        </authorList>
    </citation>
    <scope>IDENTIFICATION</scope>
    <source>
        <strain evidence="3">NI907</strain>
    </source>
</reference>
<proteinExistence type="predicted"/>
<dbReference type="AlphaFoldDB" id="A0A6P8BM07"/>
<reference evidence="3" key="2">
    <citation type="submission" date="2019-10" db="EMBL/GenBank/DDBJ databases">
        <authorList>
            <consortium name="NCBI Genome Project"/>
        </authorList>
    </citation>
    <scope>NUCLEOTIDE SEQUENCE</scope>
    <source>
        <strain evidence="3">NI907</strain>
    </source>
</reference>
<accession>A0A6P8BM07</accession>
<dbReference type="Proteomes" id="UP000515153">
    <property type="component" value="Unplaced"/>
</dbReference>
<protein>
    <recommendedName>
        <fullName evidence="4">Hydrophobin</fullName>
    </recommendedName>
</protein>
<evidence type="ECO:0000256" key="1">
    <source>
        <dbReference type="SAM" id="SignalP"/>
    </source>
</evidence>
<dbReference type="KEGG" id="pgri:PgNI_02162"/>
<keyword evidence="1" id="KW-0732">Signal</keyword>
<name>A0A6P8BM07_PYRGI</name>
<evidence type="ECO:0000313" key="3">
    <source>
        <dbReference type="RefSeq" id="XP_030988092.1"/>
    </source>
</evidence>
<evidence type="ECO:0008006" key="4">
    <source>
        <dbReference type="Google" id="ProtNLM"/>
    </source>
</evidence>
<organism evidence="2 3">
    <name type="scientific">Pyricularia grisea</name>
    <name type="common">Crabgrass-specific blast fungus</name>
    <name type="synonym">Magnaporthe grisea</name>
    <dbReference type="NCBI Taxonomy" id="148305"/>
    <lineage>
        <taxon>Eukaryota</taxon>
        <taxon>Fungi</taxon>
        <taxon>Dikarya</taxon>
        <taxon>Ascomycota</taxon>
        <taxon>Pezizomycotina</taxon>
        <taxon>Sordariomycetes</taxon>
        <taxon>Sordariomycetidae</taxon>
        <taxon>Magnaporthales</taxon>
        <taxon>Pyriculariaceae</taxon>
        <taxon>Pyricularia</taxon>
    </lineage>
</organism>
<reference evidence="3" key="1">
    <citation type="journal article" date="2019" name="Mol. Biol. Evol.">
        <title>Blast fungal genomes show frequent chromosomal changes, gene gains and losses, and effector gene turnover.</title>
        <authorList>
            <person name="Gomez Luciano L.B."/>
            <person name="Jason Tsai I."/>
            <person name="Chuma I."/>
            <person name="Tosa Y."/>
            <person name="Chen Y.H."/>
            <person name="Li J.Y."/>
            <person name="Li M.Y."/>
            <person name="Jade Lu M.Y."/>
            <person name="Nakayashiki H."/>
            <person name="Li W.H."/>
        </authorList>
    </citation>
    <scope>NUCLEOTIDE SEQUENCE</scope>
    <source>
        <strain evidence="3">NI907</strain>
    </source>
</reference>
<sequence>MRAFFVALLLAPSAVLSLNIVVGHITTGKQCCNHGAADESRICERKGLNAYCCSDARNDAKGGCKEEVYEVGRLVQAFSTNGICSGQSSSGDTLQGFVGCAE</sequence>
<gene>
    <name evidence="3" type="ORF">PgNI_02162</name>
</gene>
<feature type="chain" id="PRO_5028221960" description="Hydrophobin" evidence="1">
    <location>
        <begin position="18"/>
        <end position="102"/>
    </location>
</feature>
<dbReference type="Pfam" id="PF19951">
    <property type="entry name" value="DUF6413"/>
    <property type="match status" value="1"/>
</dbReference>
<feature type="signal peptide" evidence="1">
    <location>
        <begin position="1"/>
        <end position="17"/>
    </location>
</feature>
<evidence type="ECO:0000313" key="2">
    <source>
        <dbReference type="Proteomes" id="UP000515153"/>
    </source>
</evidence>